<protein>
    <submittedName>
        <fullName evidence="1">Uncharacterized protein</fullName>
    </submittedName>
</protein>
<evidence type="ECO:0000313" key="2">
    <source>
        <dbReference type="Proteomes" id="UP001145114"/>
    </source>
</evidence>
<accession>A0ACC1HLZ5</accession>
<feature type="non-terminal residue" evidence="1">
    <location>
        <position position="1"/>
    </location>
</feature>
<comment type="caution">
    <text evidence="1">The sequence shown here is derived from an EMBL/GenBank/DDBJ whole genome shotgun (WGS) entry which is preliminary data.</text>
</comment>
<keyword evidence="2" id="KW-1185">Reference proteome</keyword>
<organism evidence="1 2">
    <name type="scientific">Spiromyces aspiralis</name>
    <dbReference type="NCBI Taxonomy" id="68401"/>
    <lineage>
        <taxon>Eukaryota</taxon>
        <taxon>Fungi</taxon>
        <taxon>Fungi incertae sedis</taxon>
        <taxon>Zoopagomycota</taxon>
        <taxon>Kickxellomycotina</taxon>
        <taxon>Kickxellomycetes</taxon>
        <taxon>Kickxellales</taxon>
        <taxon>Kickxellaceae</taxon>
        <taxon>Spiromyces</taxon>
    </lineage>
</organism>
<dbReference type="EMBL" id="JAMZIH010002405">
    <property type="protein sequence ID" value="KAJ1677467.1"/>
    <property type="molecule type" value="Genomic_DNA"/>
</dbReference>
<gene>
    <name evidence="1" type="ORF">EV182_006113</name>
</gene>
<reference evidence="1" key="1">
    <citation type="submission" date="2022-06" db="EMBL/GenBank/DDBJ databases">
        <title>Phylogenomic reconstructions and comparative analyses of Kickxellomycotina fungi.</title>
        <authorList>
            <person name="Reynolds N.K."/>
            <person name="Stajich J.E."/>
            <person name="Barry K."/>
            <person name="Grigoriev I.V."/>
            <person name="Crous P."/>
            <person name="Smith M.E."/>
        </authorList>
    </citation>
    <scope>NUCLEOTIDE SEQUENCE</scope>
    <source>
        <strain evidence="1">RSA 2271</strain>
    </source>
</reference>
<name>A0ACC1HLZ5_9FUNG</name>
<sequence>TERMRSQKKPITEKRRQLIERRWAKVNEEQPLSLESRAEATRFLSDLARDLARHA</sequence>
<dbReference type="Proteomes" id="UP001145114">
    <property type="component" value="Unassembled WGS sequence"/>
</dbReference>
<evidence type="ECO:0000313" key="1">
    <source>
        <dbReference type="EMBL" id="KAJ1677467.1"/>
    </source>
</evidence>
<proteinExistence type="predicted"/>